<organism evidence="1 2">
    <name type="scientific">Xenophilus arseniciresistens</name>
    <dbReference type="NCBI Taxonomy" id="1283306"/>
    <lineage>
        <taxon>Bacteria</taxon>
        <taxon>Pseudomonadati</taxon>
        <taxon>Pseudomonadota</taxon>
        <taxon>Betaproteobacteria</taxon>
        <taxon>Burkholderiales</taxon>
        <taxon>Comamonadaceae</taxon>
        <taxon>Xenophilus</taxon>
    </lineage>
</organism>
<dbReference type="RefSeq" id="WP_271429482.1">
    <property type="nucleotide sequence ID" value="NZ_JAQIPB010000009.1"/>
</dbReference>
<evidence type="ECO:0000313" key="1">
    <source>
        <dbReference type="EMBL" id="MDA7418263.1"/>
    </source>
</evidence>
<evidence type="ECO:0000313" key="2">
    <source>
        <dbReference type="Proteomes" id="UP001212602"/>
    </source>
</evidence>
<accession>A0AAE3NB51</accession>
<keyword evidence="2" id="KW-1185">Reference proteome</keyword>
<comment type="caution">
    <text evidence="1">The sequence shown here is derived from an EMBL/GenBank/DDBJ whole genome shotgun (WGS) entry which is preliminary data.</text>
</comment>
<protein>
    <submittedName>
        <fullName evidence="1">Uncharacterized protein</fullName>
    </submittedName>
</protein>
<dbReference type="EMBL" id="JAQIPB010000009">
    <property type="protein sequence ID" value="MDA7418263.1"/>
    <property type="molecule type" value="Genomic_DNA"/>
</dbReference>
<sequence length="245" mass="25482">MRLPTPAPRLRGLRLGFADLGAAAGLLEAVLQLPPIAVDPPAAPGAPARRHYALAGLRVEARVQARSTVCCGPRPAWADTLQWRQDDEDLAPRRHHLQRLGLSPLAGTDFGCGSYLRLETLDTGACAVEWHAAAPGAPLPGAAQGALLAIDLRVRAPERVAGHWAQLLDLPLARDAGGLPLLRTAPAALRFMPAGDAAGSGIDALVFSTAQAETFAHRAAAQGLQVANDASWAIGGLQVRGAAPF</sequence>
<proteinExistence type="predicted"/>
<gene>
    <name evidence="1" type="ORF">PGB34_18000</name>
</gene>
<reference evidence="1" key="1">
    <citation type="submission" date="2023-01" db="EMBL/GenBank/DDBJ databases">
        <title>Xenophilus mangrovi sp. nov., isolated from soil of Mangrove nature reserve.</title>
        <authorList>
            <person name="Xu S."/>
            <person name="Liu Z."/>
            <person name="Xu Y."/>
        </authorList>
    </citation>
    <scope>NUCLEOTIDE SEQUENCE</scope>
    <source>
        <strain evidence="1">YW8</strain>
    </source>
</reference>
<dbReference type="Proteomes" id="UP001212602">
    <property type="component" value="Unassembled WGS sequence"/>
</dbReference>
<dbReference type="AlphaFoldDB" id="A0AAE3NB51"/>
<name>A0AAE3NB51_9BURK</name>